<dbReference type="GO" id="GO:0006633">
    <property type="term" value="P:fatty acid biosynthetic process"/>
    <property type="evidence" value="ECO:0007669"/>
    <property type="project" value="TreeGrafter"/>
</dbReference>
<organism evidence="7 8">
    <name type="scientific">Nocardia tenerifensis</name>
    <dbReference type="NCBI Taxonomy" id="228006"/>
    <lineage>
        <taxon>Bacteria</taxon>
        <taxon>Bacillati</taxon>
        <taxon>Actinomycetota</taxon>
        <taxon>Actinomycetes</taxon>
        <taxon>Mycobacteriales</taxon>
        <taxon>Nocardiaceae</taxon>
        <taxon>Nocardia</taxon>
    </lineage>
</organism>
<keyword evidence="8" id="KW-1185">Reference proteome</keyword>
<protein>
    <recommendedName>
        <fullName evidence="4">Malonyl CoA-acyl carrier protein transacylase</fullName>
        <ecNumber evidence="4">2.3.1.39</ecNumber>
    </recommendedName>
</protein>
<dbReference type="EMBL" id="QJKF01000021">
    <property type="protein sequence ID" value="PXX55553.1"/>
    <property type="molecule type" value="Genomic_DNA"/>
</dbReference>
<dbReference type="InterPro" id="IPR001227">
    <property type="entry name" value="Ac_transferase_dom_sf"/>
</dbReference>
<evidence type="ECO:0000256" key="2">
    <source>
        <dbReference type="ARBA" id="ARBA00023315"/>
    </source>
</evidence>
<accession>A0A318JU49</accession>
<evidence type="ECO:0000259" key="6">
    <source>
        <dbReference type="SMART" id="SM00827"/>
    </source>
</evidence>
<dbReference type="SUPFAM" id="SSF55048">
    <property type="entry name" value="Probable ACP-binding domain of malonyl-CoA ACP transacylase"/>
    <property type="match status" value="1"/>
</dbReference>
<dbReference type="EC" id="2.3.1.39" evidence="4"/>
<dbReference type="GO" id="GO:0004314">
    <property type="term" value="F:[acyl-carrier-protein] S-malonyltransferase activity"/>
    <property type="evidence" value="ECO:0007669"/>
    <property type="project" value="UniProtKB-EC"/>
</dbReference>
<dbReference type="InterPro" id="IPR016036">
    <property type="entry name" value="Malonyl_transacylase_ACP-bd"/>
</dbReference>
<feature type="active site" evidence="5">
    <location>
        <position position="202"/>
    </location>
</feature>
<dbReference type="InterPro" id="IPR004410">
    <property type="entry name" value="Malonyl_CoA-ACP_transAc_FabD"/>
</dbReference>
<gene>
    <name evidence="7" type="ORF">DFR70_12122</name>
</gene>
<dbReference type="SUPFAM" id="SSF52151">
    <property type="entry name" value="FabD/lysophospholipase-like"/>
    <property type="match status" value="1"/>
</dbReference>
<dbReference type="InterPro" id="IPR014043">
    <property type="entry name" value="Acyl_transferase_dom"/>
</dbReference>
<reference evidence="7 8" key="1">
    <citation type="submission" date="2018-05" db="EMBL/GenBank/DDBJ databases">
        <title>Genomic Encyclopedia of Type Strains, Phase IV (KMG-IV): sequencing the most valuable type-strain genomes for metagenomic binning, comparative biology and taxonomic classification.</title>
        <authorList>
            <person name="Goeker M."/>
        </authorList>
    </citation>
    <scope>NUCLEOTIDE SEQUENCE [LARGE SCALE GENOMIC DNA]</scope>
    <source>
        <strain evidence="7 8">DSM 44704</strain>
    </source>
</reference>
<evidence type="ECO:0000256" key="1">
    <source>
        <dbReference type="ARBA" id="ARBA00022679"/>
    </source>
</evidence>
<evidence type="ECO:0000313" key="7">
    <source>
        <dbReference type="EMBL" id="PXX55553.1"/>
    </source>
</evidence>
<evidence type="ECO:0000256" key="5">
    <source>
        <dbReference type="PIRSR" id="PIRSR000446-1"/>
    </source>
</evidence>
<dbReference type="GO" id="GO:0005829">
    <property type="term" value="C:cytosol"/>
    <property type="evidence" value="ECO:0007669"/>
    <property type="project" value="TreeGrafter"/>
</dbReference>
<dbReference type="PANTHER" id="PTHR42681:SF1">
    <property type="entry name" value="MALONYL-COA-ACYL CARRIER PROTEIN TRANSACYLASE, MITOCHONDRIAL"/>
    <property type="match status" value="1"/>
</dbReference>
<sequence>MAIRLDGAVLAMFPGQGSQRRGMAAALCADHPEAAAVFATADATLGLPITELCTTGDEADLRRTELTQPAVVATSLAIWNVLQANDFEPDMVAGHSLGEFAALAAAGVLTYEQALRLVARRGELMAEVAQRVPGAMLAVIGLSAETVEQLCDRVVGADVANYNEPEQTVVSGTVTALAEIERTAGEAGAHKCVWLEVGAPFHSSLMDAIAAEFGAELDRHRFADPRLPVLSSVTAAPVRTGAEAEQLLRRQLSGGVQWVAVVRTAIAEGCTTLLEVGPGRALTGFAKRIAPELAVFGTGTTKSLDAVVAALATSRSTAA</sequence>
<feature type="domain" description="Malonyl-CoA:ACP transacylase (MAT)" evidence="6">
    <location>
        <begin position="12"/>
        <end position="315"/>
    </location>
</feature>
<dbReference type="InterPro" id="IPR016035">
    <property type="entry name" value="Acyl_Trfase/lysoPLipase"/>
</dbReference>
<dbReference type="InterPro" id="IPR024925">
    <property type="entry name" value="Malonyl_CoA-ACP_transAc"/>
</dbReference>
<dbReference type="PIRSF" id="PIRSF000446">
    <property type="entry name" value="Mct"/>
    <property type="match status" value="1"/>
</dbReference>
<comment type="caution">
    <text evidence="7">The sequence shown here is derived from an EMBL/GenBank/DDBJ whole genome shotgun (WGS) entry which is preliminary data.</text>
</comment>
<dbReference type="Proteomes" id="UP000247569">
    <property type="component" value="Unassembled WGS sequence"/>
</dbReference>
<evidence type="ECO:0000256" key="3">
    <source>
        <dbReference type="ARBA" id="ARBA00048462"/>
    </source>
</evidence>
<dbReference type="Gene3D" id="3.30.70.250">
    <property type="entry name" value="Malonyl-CoA ACP transacylase, ACP-binding"/>
    <property type="match status" value="1"/>
</dbReference>
<dbReference type="Gene3D" id="3.40.366.10">
    <property type="entry name" value="Malonyl-Coenzyme A Acyl Carrier Protein, domain 2"/>
    <property type="match status" value="1"/>
</dbReference>
<dbReference type="PANTHER" id="PTHR42681">
    <property type="entry name" value="MALONYL-COA-ACYL CARRIER PROTEIN TRANSACYLASE, MITOCHONDRIAL"/>
    <property type="match status" value="1"/>
</dbReference>
<comment type="catalytic activity">
    <reaction evidence="3 4">
        <text>holo-[ACP] + malonyl-CoA = malonyl-[ACP] + CoA</text>
        <dbReference type="Rhea" id="RHEA:41792"/>
        <dbReference type="Rhea" id="RHEA-COMP:9623"/>
        <dbReference type="Rhea" id="RHEA-COMP:9685"/>
        <dbReference type="ChEBI" id="CHEBI:57287"/>
        <dbReference type="ChEBI" id="CHEBI:57384"/>
        <dbReference type="ChEBI" id="CHEBI:64479"/>
        <dbReference type="ChEBI" id="CHEBI:78449"/>
        <dbReference type="EC" id="2.3.1.39"/>
    </reaction>
</comment>
<name>A0A318JU49_9NOCA</name>
<keyword evidence="1 4" id="KW-0808">Transferase</keyword>
<dbReference type="RefSeq" id="WP_083895009.1">
    <property type="nucleotide sequence ID" value="NZ_QJKF01000021.1"/>
</dbReference>
<comment type="similarity">
    <text evidence="4">Belongs to the fabD family.</text>
</comment>
<evidence type="ECO:0000256" key="4">
    <source>
        <dbReference type="PIRNR" id="PIRNR000446"/>
    </source>
</evidence>
<dbReference type="InterPro" id="IPR050858">
    <property type="entry name" value="Mal-CoA-ACP_Trans/PKS_FabD"/>
</dbReference>
<dbReference type="Pfam" id="PF00698">
    <property type="entry name" value="Acyl_transf_1"/>
    <property type="match status" value="1"/>
</dbReference>
<keyword evidence="2 4" id="KW-0012">Acyltransferase</keyword>
<dbReference type="SMART" id="SM00827">
    <property type="entry name" value="PKS_AT"/>
    <property type="match status" value="1"/>
</dbReference>
<dbReference type="AlphaFoldDB" id="A0A318JU49"/>
<evidence type="ECO:0000313" key="8">
    <source>
        <dbReference type="Proteomes" id="UP000247569"/>
    </source>
</evidence>
<proteinExistence type="inferred from homology"/>
<dbReference type="NCBIfam" id="TIGR00128">
    <property type="entry name" value="fabD"/>
    <property type="match status" value="1"/>
</dbReference>
<feature type="active site" evidence="5">
    <location>
        <position position="96"/>
    </location>
</feature>